<feature type="chain" id="PRO_5020326453" description="Lipoprotein" evidence="1">
    <location>
        <begin position="20"/>
        <end position="147"/>
    </location>
</feature>
<feature type="signal peptide" evidence="1">
    <location>
        <begin position="1"/>
        <end position="19"/>
    </location>
</feature>
<sequence>MKRRIALSLVLIMSLGLFACSKEPVQITSARVVQGLDKGSGNFDRVLEICFDKPLTSNYFHSITIITKEEVKITGSGLLRPLASDPDARCHLRNVYLYIHKDSPLDARQLIKDYVLPGNIRQLLIQIYDEEPEGKELPIAEKLFSDL</sequence>
<dbReference type="AlphaFoldDB" id="A0A4P9K3B0"/>
<organism evidence="2 3">
    <name type="scientific">Thiomicrorhabdus sediminis</name>
    <dbReference type="NCBI Taxonomy" id="2580412"/>
    <lineage>
        <taxon>Bacteria</taxon>
        <taxon>Pseudomonadati</taxon>
        <taxon>Pseudomonadota</taxon>
        <taxon>Gammaproteobacteria</taxon>
        <taxon>Thiotrichales</taxon>
        <taxon>Piscirickettsiaceae</taxon>
        <taxon>Thiomicrorhabdus</taxon>
    </lineage>
</organism>
<reference evidence="2 3" key="1">
    <citation type="submission" date="2019-05" db="EMBL/GenBank/DDBJ databases">
        <title>Thiomicrorhabdus sediminis sp. nov, a novel sulfur-oxidizing bacterium isolated from coastal sediment.</title>
        <authorList>
            <person name="Liu X."/>
        </authorList>
    </citation>
    <scope>NUCLEOTIDE SEQUENCE [LARGE SCALE GENOMIC DNA]</scope>
    <source>
        <strain evidence="2 3">G1</strain>
    </source>
</reference>
<dbReference type="EMBL" id="CP040602">
    <property type="protein sequence ID" value="QCU89342.1"/>
    <property type="molecule type" value="Genomic_DNA"/>
</dbReference>
<dbReference type="Proteomes" id="UP000304864">
    <property type="component" value="Chromosome"/>
</dbReference>
<protein>
    <recommendedName>
        <fullName evidence="4">Lipoprotein</fullName>
    </recommendedName>
</protein>
<keyword evidence="1" id="KW-0732">Signal</keyword>
<evidence type="ECO:0008006" key="4">
    <source>
        <dbReference type="Google" id="ProtNLM"/>
    </source>
</evidence>
<dbReference type="OrthoDB" id="5612279at2"/>
<gene>
    <name evidence="2" type="ORF">FE785_01190</name>
</gene>
<accession>A0A4P9K3B0</accession>
<dbReference type="RefSeq" id="WP_138563609.1">
    <property type="nucleotide sequence ID" value="NZ_CP040602.1"/>
</dbReference>
<keyword evidence="3" id="KW-1185">Reference proteome</keyword>
<name>A0A4P9K3B0_9GAMM</name>
<evidence type="ECO:0000313" key="3">
    <source>
        <dbReference type="Proteomes" id="UP000304864"/>
    </source>
</evidence>
<dbReference type="PROSITE" id="PS51257">
    <property type="entry name" value="PROKAR_LIPOPROTEIN"/>
    <property type="match status" value="1"/>
</dbReference>
<dbReference type="KEGG" id="thig:FE785_01190"/>
<evidence type="ECO:0000313" key="2">
    <source>
        <dbReference type="EMBL" id="QCU89342.1"/>
    </source>
</evidence>
<proteinExistence type="predicted"/>
<evidence type="ECO:0000256" key="1">
    <source>
        <dbReference type="SAM" id="SignalP"/>
    </source>
</evidence>